<evidence type="ECO:0000259" key="1">
    <source>
        <dbReference type="Pfam" id="PF13643"/>
    </source>
</evidence>
<name>A0A0L6W6S6_9FIRM</name>
<dbReference type="EMBL" id="LGTE01000001">
    <property type="protein sequence ID" value="KNZ71171.1"/>
    <property type="molecule type" value="Genomic_DNA"/>
</dbReference>
<dbReference type="RefSeq" id="WP_052216524.1">
    <property type="nucleotide sequence ID" value="NZ_LGTE01000001.1"/>
</dbReference>
<dbReference type="PATRIC" id="fig|281456.6.peg.261"/>
<organism evidence="2 3">
    <name type="scientific">Thermincola ferriacetica</name>
    <dbReference type="NCBI Taxonomy" id="281456"/>
    <lineage>
        <taxon>Bacteria</taxon>
        <taxon>Bacillati</taxon>
        <taxon>Bacillota</taxon>
        <taxon>Clostridia</taxon>
        <taxon>Eubacteriales</taxon>
        <taxon>Thermincolaceae</taxon>
        <taxon>Thermincola</taxon>
    </lineage>
</organism>
<dbReference type="InterPro" id="IPR025285">
    <property type="entry name" value="DUF4145"/>
</dbReference>
<proteinExistence type="predicted"/>
<accession>A0A0L6W6S6</accession>
<evidence type="ECO:0000313" key="3">
    <source>
        <dbReference type="Proteomes" id="UP000037175"/>
    </source>
</evidence>
<dbReference type="Proteomes" id="UP000037175">
    <property type="component" value="Unassembled WGS sequence"/>
</dbReference>
<feature type="domain" description="DUF4145" evidence="1">
    <location>
        <begin position="4"/>
        <end position="82"/>
    </location>
</feature>
<protein>
    <recommendedName>
        <fullName evidence="1">DUF4145 domain-containing protein</fullName>
    </recommendedName>
</protein>
<keyword evidence="3" id="KW-1185">Reference proteome</keyword>
<comment type="caution">
    <text evidence="2">The sequence shown here is derived from an EMBL/GenBank/DDBJ whole genome shotgun (WGS) entry which is preliminary data.</text>
</comment>
<reference evidence="3" key="1">
    <citation type="submission" date="2015-07" db="EMBL/GenBank/DDBJ databases">
        <title>Complete Genome of Thermincola ferriacetica strain Z-0001T.</title>
        <authorList>
            <person name="Lusk B."/>
            <person name="Badalamenti J.P."/>
            <person name="Parameswaran P."/>
            <person name="Bond D.R."/>
            <person name="Torres C.I."/>
        </authorList>
    </citation>
    <scope>NUCLEOTIDE SEQUENCE [LARGE SCALE GENOMIC DNA]</scope>
    <source>
        <strain evidence="3">Z-0001</strain>
    </source>
</reference>
<sequence length="84" mass="9415">MDINSPATCAILARRALELAVKWVYSADSCLKVPYQDNLSSLVHDRTFLDILEPKLFPLIKYVIKLGNMAAHTGNKITREEAVL</sequence>
<gene>
    <name evidence="2" type="ORF">Tfer_0249</name>
</gene>
<evidence type="ECO:0000313" key="2">
    <source>
        <dbReference type="EMBL" id="KNZ71171.1"/>
    </source>
</evidence>
<dbReference type="AlphaFoldDB" id="A0A0L6W6S6"/>
<dbReference type="Pfam" id="PF13643">
    <property type="entry name" value="DUF4145"/>
    <property type="match status" value="1"/>
</dbReference>